<dbReference type="PANTHER" id="PTHR31683:SF67">
    <property type="entry name" value="PECTIN LYASE F-RELATED"/>
    <property type="match status" value="1"/>
</dbReference>
<dbReference type="Gene3D" id="2.160.20.10">
    <property type="entry name" value="Single-stranded right-handed beta-helix, Pectin lyase-like"/>
    <property type="match status" value="1"/>
</dbReference>
<organism evidence="15 16">
    <name type="scientific">Cladorrhinum samala</name>
    <dbReference type="NCBI Taxonomy" id="585594"/>
    <lineage>
        <taxon>Eukaryota</taxon>
        <taxon>Fungi</taxon>
        <taxon>Dikarya</taxon>
        <taxon>Ascomycota</taxon>
        <taxon>Pezizomycotina</taxon>
        <taxon>Sordariomycetes</taxon>
        <taxon>Sordariomycetidae</taxon>
        <taxon>Sordariales</taxon>
        <taxon>Podosporaceae</taxon>
        <taxon>Cladorrhinum</taxon>
    </lineage>
</organism>
<reference evidence="15" key="2">
    <citation type="submission" date="2023-06" db="EMBL/GenBank/DDBJ databases">
        <authorList>
            <consortium name="Lawrence Berkeley National Laboratory"/>
            <person name="Mondo S.J."/>
            <person name="Hensen N."/>
            <person name="Bonometti L."/>
            <person name="Westerberg I."/>
            <person name="Brannstrom I.O."/>
            <person name="Guillou S."/>
            <person name="Cros-Aarteil S."/>
            <person name="Calhoun S."/>
            <person name="Haridas S."/>
            <person name="Kuo A."/>
            <person name="Pangilinan J."/>
            <person name="Riley R."/>
            <person name="Labutti K."/>
            <person name="Andreopoulos B."/>
            <person name="Lipzen A."/>
            <person name="Chen C."/>
            <person name="Yanf M."/>
            <person name="Daum C."/>
            <person name="Ng V."/>
            <person name="Clum A."/>
            <person name="Steindorff A."/>
            <person name="Ohm R."/>
            <person name="Martin F."/>
            <person name="Silar P."/>
            <person name="Natvig D."/>
            <person name="Lalanne C."/>
            <person name="Gautier V."/>
            <person name="Ament-Velasquez S.L."/>
            <person name="Kruys A."/>
            <person name="Hutchinson M.I."/>
            <person name="Powell A.J."/>
            <person name="Barry K."/>
            <person name="Miller A.N."/>
            <person name="Grigoriev I.V."/>
            <person name="Debuchy R."/>
            <person name="Gladieux P."/>
            <person name="Thoren M.H."/>
            <person name="Johannesson H."/>
        </authorList>
    </citation>
    <scope>NUCLEOTIDE SEQUENCE</scope>
    <source>
        <strain evidence="15">PSN324</strain>
    </source>
</reference>
<dbReference type="PANTHER" id="PTHR31683">
    <property type="entry name" value="PECTATE LYASE 18-RELATED"/>
    <property type="match status" value="1"/>
</dbReference>
<comment type="catalytic activity">
    <reaction evidence="8">
        <text>Eliminative cleavage of (1-&gt;4)-alpha-D-galacturonan methyl ester to give oligosaccharides with 4-deoxy-6-O-methyl-alpha-D-galact-4-enuronosyl groups at their non-reducing ends.</text>
        <dbReference type="EC" id="4.2.2.10"/>
    </reaction>
</comment>
<evidence type="ECO:0000256" key="4">
    <source>
        <dbReference type="ARBA" id="ARBA00022729"/>
    </source>
</evidence>
<dbReference type="InterPro" id="IPR012334">
    <property type="entry name" value="Pectin_lyas_fold"/>
</dbReference>
<comment type="caution">
    <text evidence="15">The sequence shown here is derived from an EMBL/GenBank/DDBJ whole genome shotgun (WGS) entry which is preliminary data.</text>
</comment>
<dbReference type="GO" id="GO:0000272">
    <property type="term" value="P:polysaccharide catabolic process"/>
    <property type="evidence" value="ECO:0007669"/>
    <property type="project" value="UniProtKB-KW"/>
</dbReference>
<evidence type="ECO:0000256" key="6">
    <source>
        <dbReference type="ARBA" id="ARBA00023180"/>
    </source>
</evidence>
<dbReference type="PROSITE" id="PS51164">
    <property type="entry name" value="CBM1_2"/>
    <property type="match status" value="1"/>
</dbReference>
<dbReference type="GO" id="GO:0047490">
    <property type="term" value="F:pectin lyase activity"/>
    <property type="evidence" value="ECO:0007669"/>
    <property type="project" value="UniProtKB-EC"/>
</dbReference>
<dbReference type="EMBL" id="MU865013">
    <property type="protein sequence ID" value="KAK4460400.1"/>
    <property type="molecule type" value="Genomic_DNA"/>
</dbReference>
<evidence type="ECO:0000256" key="12">
    <source>
        <dbReference type="SAM" id="MobiDB-lite"/>
    </source>
</evidence>
<evidence type="ECO:0000256" key="8">
    <source>
        <dbReference type="ARBA" id="ARBA00036818"/>
    </source>
</evidence>
<dbReference type="InterPro" id="IPR045032">
    <property type="entry name" value="PEL"/>
</dbReference>
<feature type="signal peptide" evidence="13">
    <location>
        <begin position="1"/>
        <end position="16"/>
    </location>
</feature>
<name>A0AAV9HKG5_9PEZI</name>
<dbReference type="GO" id="GO:0030248">
    <property type="term" value="F:cellulose binding"/>
    <property type="evidence" value="ECO:0007669"/>
    <property type="project" value="InterPro"/>
</dbReference>
<evidence type="ECO:0000313" key="15">
    <source>
        <dbReference type="EMBL" id="KAK4460400.1"/>
    </source>
</evidence>
<dbReference type="InterPro" id="IPR035971">
    <property type="entry name" value="CBD_sf"/>
</dbReference>
<keyword evidence="5" id="KW-1015">Disulfide bond</keyword>
<accession>A0AAV9HKG5</accession>
<dbReference type="SUPFAM" id="SSF57180">
    <property type="entry name" value="Cellulose-binding domain"/>
    <property type="match status" value="1"/>
</dbReference>
<dbReference type="SMART" id="SM00236">
    <property type="entry name" value="fCBD"/>
    <property type="match status" value="1"/>
</dbReference>
<evidence type="ECO:0000256" key="3">
    <source>
        <dbReference type="ARBA" id="ARBA00022525"/>
    </source>
</evidence>
<gene>
    <name evidence="15" type="ORF">QBC42DRAFT_288590</name>
</gene>
<proteinExistence type="inferred from homology"/>
<comment type="subcellular location">
    <subcellularLocation>
        <location evidence="1 11">Secreted</location>
    </subcellularLocation>
</comment>
<dbReference type="AlphaFoldDB" id="A0AAV9HKG5"/>
<dbReference type="FunFam" id="2.160.20.10:FF:000003">
    <property type="entry name" value="Pectin lyase F"/>
    <property type="match status" value="1"/>
</dbReference>
<feature type="compositionally biased region" description="Low complexity" evidence="12">
    <location>
        <begin position="381"/>
        <end position="396"/>
    </location>
</feature>
<keyword evidence="6" id="KW-0325">Glycoprotein</keyword>
<dbReference type="Pfam" id="PF00734">
    <property type="entry name" value="CBM_1"/>
    <property type="match status" value="1"/>
</dbReference>
<dbReference type="SMART" id="SM00656">
    <property type="entry name" value="Amb_all"/>
    <property type="match status" value="1"/>
</dbReference>
<dbReference type="PROSITE" id="PS00562">
    <property type="entry name" value="CBM1_1"/>
    <property type="match status" value="1"/>
</dbReference>
<evidence type="ECO:0000256" key="5">
    <source>
        <dbReference type="ARBA" id="ARBA00023157"/>
    </source>
</evidence>
<dbReference type="Pfam" id="PF00544">
    <property type="entry name" value="Pectate_lyase_4"/>
    <property type="match status" value="1"/>
</dbReference>
<dbReference type="InterPro" id="IPR002022">
    <property type="entry name" value="Pec_lyase"/>
</dbReference>
<comment type="function">
    <text evidence="9">Pectinolytic enzymes consist of four classes of enzymes: pectin lyase, polygalacturonase, pectin methylesterase and rhamnogalacturonase. Among pectinolytic enzymes, pectin lyase is the most important in depolymerization of pectin, since it cleaves internal glycosidic bonds of highly methylated pectins.</text>
</comment>
<evidence type="ECO:0000256" key="11">
    <source>
        <dbReference type="RuleBase" id="RU361173"/>
    </source>
</evidence>
<feature type="domain" description="CBM1" evidence="14">
    <location>
        <begin position="400"/>
        <end position="436"/>
    </location>
</feature>
<keyword evidence="11" id="KW-0119">Carbohydrate metabolism</keyword>
<keyword evidence="7 11" id="KW-0456">Lyase</keyword>
<keyword evidence="4 13" id="KW-0732">Signal</keyword>
<evidence type="ECO:0000256" key="7">
    <source>
        <dbReference type="ARBA" id="ARBA00023239"/>
    </source>
</evidence>
<keyword evidence="16" id="KW-1185">Reference proteome</keyword>
<comment type="similarity">
    <text evidence="2 11">Belongs to the polysaccharide lyase 1 family.</text>
</comment>
<reference evidence="15" key="1">
    <citation type="journal article" date="2023" name="Mol. Phylogenet. Evol.">
        <title>Genome-scale phylogeny and comparative genomics of the fungal order Sordariales.</title>
        <authorList>
            <person name="Hensen N."/>
            <person name="Bonometti L."/>
            <person name="Westerberg I."/>
            <person name="Brannstrom I.O."/>
            <person name="Guillou S."/>
            <person name="Cros-Aarteil S."/>
            <person name="Calhoun S."/>
            <person name="Haridas S."/>
            <person name="Kuo A."/>
            <person name="Mondo S."/>
            <person name="Pangilinan J."/>
            <person name="Riley R."/>
            <person name="LaButti K."/>
            <person name="Andreopoulos B."/>
            <person name="Lipzen A."/>
            <person name="Chen C."/>
            <person name="Yan M."/>
            <person name="Daum C."/>
            <person name="Ng V."/>
            <person name="Clum A."/>
            <person name="Steindorff A."/>
            <person name="Ohm R.A."/>
            <person name="Martin F."/>
            <person name="Silar P."/>
            <person name="Natvig D.O."/>
            <person name="Lalanne C."/>
            <person name="Gautier V."/>
            <person name="Ament-Velasquez S.L."/>
            <person name="Kruys A."/>
            <person name="Hutchinson M.I."/>
            <person name="Powell A.J."/>
            <person name="Barry K."/>
            <person name="Miller A.N."/>
            <person name="Grigoriev I.V."/>
            <person name="Debuchy R."/>
            <person name="Gladieux P."/>
            <person name="Hiltunen Thoren M."/>
            <person name="Johannesson H."/>
        </authorList>
    </citation>
    <scope>NUCLEOTIDE SEQUENCE</scope>
    <source>
        <strain evidence="15">PSN324</strain>
    </source>
</reference>
<feature type="region of interest" description="Disordered" evidence="12">
    <location>
        <begin position="381"/>
        <end position="400"/>
    </location>
</feature>
<dbReference type="SUPFAM" id="SSF51126">
    <property type="entry name" value="Pectin lyase-like"/>
    <property type="match status" value="1"/>
</dbReference>
<evidence type="ECO:0000256" key="13">
    <source>
        <dbReference type="SAM" id="SignalP"/>
    </source>
</evidence>
<keyword evidence="11" id="KW-0624">Polysaccharide degradation</keyword>
<evidence type="ECO:0000256" key="9">
    <source>
        <dbReference type="ARBA" id="ARBA00037631"/>
    </source>
</evidence>
<keyword evidence="3 11" id="KW-0964">Secreted</keyword>
<evidence type="ECO:0000256" key="10">
    <source>
        <dbReference type="ARBA" id="ARBA00039082"/>
    </source>
</evidence>
<protein>
    <recommendedName>
        <fullName evidence="10">pectin lyase</fullName>
        <ecNumber evidence="10">4.2.2.10</ecNumber>
    </recommendedName>
</protein>
<dbReference type="Proteomes" id="UP001321749">
    <property type="component" value="Unassembled WGS sequence"/>
</dbReference>
<dbReference type="GO" id="GO:0030570">
    <property type="term" value="F:pectate lyase activity"/>
    <property type="evidence" value="ECO:0007669"/>
    <property type="project" value="InterPro"/>
</dbReference>
<sequence length="438" mass="45752">MWKSLILAALPLQAVAQVTGSAFGFAAGVTGGGNAVPAVPKDINELRAWLTDDVPRVIMLDKEYNFLNAEGRQTATGCRPSSNTCGSAGQDALEGPNWCGNYPDIQVNYYVSPTKPIDIKGNKSIVGVGNKGVIRGKGFRLVNNVKNIIIQNVHFTDLNPQYIWGGDALQLSGSDMVWIDHCKFSLVGRQMIVTGFESAGRVTISNNEFDGQTSWSASCNGQHYWTLMFVGKGDKITLANNYIHHVSGRSPKTGSDTSMALHVVNNYFADSNGHNFEISAGSNILIEGNVFNNCKAPIAAGPLEGSVFNAPASSVGSCSGSLRRACEANSLSGSGAFPGRTDSAALSAIAAIPNVAVPMPASKVAASVLANAGIGKLKAPTAPAPTTQAPTVPKPTSGTGVAGEWQQCGGQGYAGPTQCAAGLICKVANPWYSQCLRQ</sequence>
<evidence type="ECO:0000259" key="14">
    <source>
        <dbReference type="PROSITE" id="PS51164"/>
    </source>
</evidence>
<dbReference type="GO" id="GO:0005576">
    <property type="term" value="C:extracellular region"/>
    <property type="evidence" value="ECO:0007669"/>
    <property type="project" value="UniProtKB-SubCell"/>
</dbReference>
<dbReference type="InterPro" id="IPR000254">
    <property type="entry name" value="CBD"/>
</dbReference>
<feature type="chain" id="PRO_5043474268" description="pectin lyase" evidence="13">
    <location>
        <begin position="17"/>
        <end position="438"/>
    </location>
</feature>
<evidence type="ECO:0000256" key="1">
    <source>
        <dbReference type="ARBA" id="ARBA00004613"/>
    </source>
</evidence>
<dbReference type="InterPro" id="IPR011050">
    <property type="entry name" value="Pectin_lyase_fold/virulence"/>
</dbReference>
<dbReference type="EC" id="4.2.2.10" evidence="10"/>
<evidence type="ECO:0000256" key="2">
    <source>
        <dbReference type="ARBA" id="ARBA00010980"/>
    </source>
</evidence>
<evidence type="ECO:0000313" key="16">
    <source>
        <dbReference type="Proteomes" id="UP001321749"/>
    </source>
</evidence>